<dbReference type="EMBL" id="MCGN01000002">
    <property type="protein sequence ID" value="ORZ01005.1"/>
    <property type="molecule type" value="Genomic_DNA"/>
</dbReference>
<reference evidence="1 2" key="1">
    <citation type="submission" date="2016-07" db="EMBL/GenBank/DDBJ databases">
        <title>Pervasive Adenine N6-methylation of Active Genes in Fungi.</title>
        <authorList>
            <consortium name="DOE Joint Genome Institute"/>
            <person name="Mondo S.J."/>
            <person name="Dannebaum R.O."/>
            <person name="Kuo R.C."/>
            <person name="Labutti K."/>
            <person name="Haridas S."/>
            <person name="Kuo A."/>
            <person name="Salamov A."/>
            <person name="Ahrendt S.R."/>
            <person name="Lipzen A."/>
            <person name="Sullivan W."/>
            <person name="Andreopoulos W.B."/>
            <person name="Clum A."/>
            <person name="Lindquist E."/>
            <person name="Daum C."/>
            <person name="Ramamoorthy G.K."/>
            <person name="Gryganskyi A."/>
            <person name="Culley D."/>
            <person name="Magnuson J.K."/>
            <person name="James T.Y."/>
            <person name="O'Malley M.A."/>
            <person name="Stajich J.E."/>
            <person name="Spatafora J.W."/>
            <person name="Visel A."/>
            <person name="Grigoriev I.V."/>
        </authorList>
    </citation>
    <scope>NUCLEOTIDE SEQUENCE [LARGE SCALE GENOMIC DNA]</scope>
    <source>
        <strain evidence="1 2">NRRL 2496</strain>
    </source>
</reference>
<dbReference type="GO" id="GO:0034551">
    <property type="term" value="P:mitochondrial respiratory chain complex III assembly"/>
    <property type="evidence" value="ECO:0007669"/>
    <property type="project" value="TreeGrafter"/>
</dbReference>
<protein>
    <recommendedName>
        <fullName evidence="3">Mitochondrial protein M19</fullName>
    </recommendedName>
</protein>
<dbReference type="Pfam" id="PF20180">
    <property type="entry name" value="UQCC2_CBP6"/>
    <property type="match status" value="1"/>
</dbReference>
<dbReference type="InterPro" id="IPR037653">
    <property type="entry name" value="Cbp6"/>
</dbReference>
<dbReference type="PANTHER" id="PTHR28250">
    <property type="entry name" value="CYTOCHROME B PRE-MRNA-PROCESSING PROTEIN 6"/>
    <property type="match status" value="1"/>
</dbReference>
<keyword evidence="2" id="KW-1185">Reference proteome</keyword>
<organism evidence="1 2">
    <name type="scientific">Syncephalastrum racemosum</name>
    <name type="common">Filamentous fungus</name>
    <dbReference type="NCBI Taxonomy" id="13706"/>
    <lineage>
        <taxon>Eukaryota</taxon>
        <taxon>Fungi</taxon>
        <taxon>Fungi incertae sedis</taxon>
        <taxon>Mucoromycota</taxon>
        <taxon>Mucoromycotina</taxon>
        <taxon>Mucoromycetes</taxon>
        <taxon>Mucorales</taxon>
        <taxon>Syncephalastraceae</taxon>
        <taxon>Syncephalastrum</taxon>
    </lineage>
</organism>
<comment type="caution">
    <text evidence="1">The sequence shown here is derived from an EMBL/GenBank/DDBJ whole genome shotgun (WGS) entry which is preliminary data.</text>
</comment>
<dbReference type="GO" id="GO:0043022">
    <property type="term" value="F:ribosome binding"/>
    <property type="evidence" value="ECO:0007669"/>
    <property type="project" value="InterPro"/>
</dbReference>
<dbReference type="AlphaFoldDB" id="A0A1X2HNM7"/>
<gene>
    <name evidence="1" type="ORF">BCR43DRAFT_486214</name>
</gene>
<dbReference type="OMA" id="IVREWPS"/>
<dbReference type="OrthoDB" id="2107880at2759"/>
<evidence type="ECO:0000313" key="1">
    <source>
        <dbReference type="EMBL" id="ORZ01005.1"/>
    </source>
</evidence>
<evidence type="ECO:0008006" key="3">
    <source>
        <dbReference type="Google" id="ProtNLM"/>
    </source>
</evidence>
<dbReference type="Proteomes" id="UP000242180">
    <property type="component" value="Unassembled WGS sequence"/>
</dbReference>
<accession>A0A1X2HNM7</accession>
<dbReference type="GO" id="GO:0061671">
    <property type="term" value="C:Cbp3p-Cbp6 complex"/>
    <property type="evidence" value="ECO:0007669"/>
    <property type="project" value="InterPro"/>
</dbReference>
<dbReference type="InParanoid" id="A0A1X2HNM7"/>
<proteinExistence type="predicted"/>
<sequence length="123" mass="14338">MAQAAAASEVHALYRKYLRLVRDWPADKVRPHKDMKKTLEKRVEESFRLPLQNANEPFNLTEATKQYNALEQLLNNDFKNKYPLPDQILSPASNPNYYTRLVKELNATKDPQRPLLRKLFGGK</sequence>
<name>A0A1X2HNM7_SYNRA</name>
<dbReference type="PANTHER" id="PTHR28250:SF1">
    <property type="entry name" value="CYTOCHROME B PRE-MRNA-PROCESSING PROTEIN 6"/>
    <property type="match status" value="1"/>
</dbReference>
<evidence type="ECO:0000313" key="2">
    <source>
        <dbReference type="Proteomes" id="UP000242180"/>
    </source>
</evidence>